<sequence length="91" mass="10523">MYFIDTLHCILTGINSCQLYTVSRLSFPRTRLRTAIHCLAVYFLINLLYSISLSLCLWRSIFVCTNQLQPQVDCCRTGIPSFDGYIRTRGH</sequence>
<dbReference type="EMBL" id="ML769675">
    <property type="protein sequence ID" value="KAE9389968.1"/>
    <property type="molecule type" value="Genomic_DNA"/>
</dbReference>
<reference evidence="2" key="1">
    <citation type="journal article" date="2019" name="Environ. Microbiol.">
        <title>Fungal ecological strategies reflected in gene transcription - a case study of two litter decomposers.</title>
        <authorList>
            <person name="Barbi F."/>
            <person name="Kohler A."/>
            <person name="Barry K."/>
            <person name="Baskaran P."/>
            <person name="Daum C."/>
            <person name="Fauchery L."/>
            <person name="Ihrmark K."/>
            <person name="Kuo A."/>
            <person name="LaButti K."/>
            <person name="Lipzen A."/>
            <person name="Morin E."/>
            <person name="Grigoriev I.V."/>
            <person name="Henrissat B."/>
            <person name="Lindahl B."/>
            <person name="Martin F."/>
        </authorList>
    </citation>
    <scope>NUCLEOTIDE SEQUENCE</scope>
    <source>
        <strain evidence="2">JB14</strain>
    </source>
</reference>
<name>A0A6A4GW03_9AGAR</name>
<keyword evidence="1" id="KW-0812">Transmembrane</keyword>
<evidence type="ECO:0000313" key="2">
    <source>
        <dbReference type="EMBL" id="KAE9389968.1"/>
    </source>
</evidence>
<evidence type="ECO:0000256" key="1">
    <source>
        <dbReference type="SAM" id="Phobius"/>
    </source>
</evidence>
<keyword evidence="3" id="KW-1185">Reference proteome</keyword>
<evidence type="ECO:0000313" key="3">
    <source>
        <dbReference type="Proteomes" id="UP000799118"/>
    </source>
</evidence>
<feature type="transmembrane region" description="Helical" evidence="1">
    <location>
        <begin position="39"/>
        <end position="61"/>
    </location>
</feature>
<dbReference type="Proteomes" id="UP000799118">
    <property type="component" value="Unassembled WGS sequence"/>
</dbReference>
<organism evidence="2 3">
    <name type="scientific">Gymnopus androsaceus JB14</name>
    <dbReference type="NCBI Taxonomy" id="1447944"/>
    <lineage>
        <taxon>Eukaryota</taxon>
        <taxon>Fungi</taxon>
        <taxon>Dikarya</taxon>
        <taxon>Basidiomycota</taxon>
        <taxon>Agaricomycotina</taxon>
        <taxon>Agaricomycetes</taxon>
        <taxon>Agaricomycetidae</taxon>
        <taxon>Agaricales</taxon>
        <taxon>Marasmiineae</taxon>
        <taxon>Omphalotaceae</taxon>
        <taxon>Gymnopus</taxon>
    </lineage>
</organism>
<dbReference type="AlphaFoldDB" id="A0A6A4GW03"/>
<gene>
    <name evidence="2" type="ORF">BT96DRAFT_363448</name>
</gene>
<protein>
    <submittedName>
        <fullName evidence="2">Uncharacterized protein</fullName>
    </submittedName>
</protein>
<accession>A0A6A4GW03</accession>
<keyword evidence="1" id="KW-1133">Transmembrane helix</keyword>
<proteinExistence type="predicted"/>
<keyword evidence="1" id="KW-0472">Membrane</keyword>